<dbReference type="PROSITE" id="PS00216">
    <property type="entry name" value="SUGAR_TRANSPORT_1"/>
    <property type="match status" value="1"/>
</dbReference>
<evidence type="ECO:0000256" key="3">
    <source>
        <dbReference type="ARBA" id="ARBA00022448"/>
    </source>
</evidence>
<dbReference type="InterPro" id="IPR020846">
    <property type="entry name" value="MFS_dom"/>
</dbReference>
<dbReference type="GeneID" id="28999095"/>
<keyword evidence="6 8" id="KW-0472">Membrane</keyword>
<gene>
    <name evidence="10" type="ORF">PHYBLDRAFT_179665</name>
</gene>
<dbReference type="InterPro" id="IPR036259">
    <property type="entry name" value="MFS_trans_sf"/>
</dbReference>
<feature type="transmembrane region" description="Helical" evidence="8">
    <location>
        <begin position="101"/>
        <end position="123"/>
    </location>
</feature>
<keyword evidence="4 8" id="KW-0812">Transmembrane</keyword>
<dbReference type="InterPro" id="IPR005829">
    <property type="entry name" value="Sugar_transporter_CS"/>
</dbReference>
<dbReference type="RefSeq" id="XP_018296751.1">
    <property type="nucleotide sequence ID" value="XM_018438189.1"/>
</dbReference>
<dbReference type="VEuPathDB" id="FungiDB:PHYBLDRAFT_179665"/>
<dbReference type="InterPro" id="IPR045263">
    <property type="entry name" value="GLUT"/>
</dbReference>
<feature type="transmembrane region" description="Helical" evidence="8">
    <location>
        <begin position="433"/>
        <end position="456"/>
    </location>
</feature>
<evidence type="ECO:0000259" key="9">
    <source>
        <dbReference type="PROSITE" id="PS50850"/>
    </source>
</evidence>
<dbReference type="OrthoDB" id="4540492at2759"/>
<reference evidence="11" key="1">
    <citation type="submission" date="2015-06" db="EMBL/GenBank/DDBJ databases">
        <title>Expansion of signal transduction pathways in fungi by whole-genome duplication.</title>
        <authorList>
            <consortium name="DOE Joint Genome Institute"/>
            <person name="Corrochano L.M."/>
            <person name="Kuo A."/>
            <person name="Marcet-Houben M."/>
            <person name="Polaino S."/>
            <person name="Salamov A."/>
            <person name="Villalobos J.M."/>
            <person name="Alvarez M.I."/>
            <person name="Avalos J."/>
            <person name="Benito E.P."/>
            <person name="Benoit I."/>
            <person name="Burger G."/>
            <person name="Camino L.P."/>
            <person name="Canovas D."/>
            <person name="Cerda-Olmedo E."/>
            <person name="Cheng J.-F."/>
            <person name="Dominguez A."/>
            <person name="Elias M."/>
            <person name="Eslava A.P."/>
            <person name="Glaser F."/>
            <person name="Grimwood J."/>
            <person name="Gutierrez G."/>
            <person name="Heitman J."/>
            <person name="Henrissat B."/>
            <person name="Iturriaga E.A."/>
            <person name="Lang B.F."/>
            <person name="Lavin J.L."/>
            <person name="Lee S."/>
            <person name="Li W."/>
            <person name="Lindquist E."/>
            <person name="Lopez-Garcia S."/>
            <person name="Luque E.M."/>
            <person name="Marcos A.T."/>
            <person name="Martin J."/>
            <person name="McCluskey K."/>
            <person name="Medina H.R."/>
            <person name="Miralles-Duran A."/>
            <person name="Miyazaki A."/>
            <person name="Munoz-Torres E."/>
            <person name="Oguiza J.A."/>
            <person name="Ohm R."/>
            <person name="Olmedo M."/>
            <person name="Orejas M."/>
            <person name="Ortiz-Castellanos L."/>
            <person name="Pisabarro A.G."/>
            <person name="Rodriguez-Romero J."/>
            <person name="Ruiz-Herrera J."/>
            <person name="Ruiz-Vazquez R."/>
            <person name="Sanz C."/>
            <person name="Schackwitz W."/>
            <person name="Schmutz J."/>
            <person name="Shahriari M."/>
            <person name="Shelest E."/>
            <person name="Silva-Franco F."/>
            <person name="Soanes D."/>
            <person name="Syed K."/>
            <person name="Tagua V.G."/>
            <person name="Talbot N.J."/>
            <person name="Thon M."/>
            <person name="De vries R.P."/>
            <person name="Wiebenga A."/>
            <person name="Yadav J.S."/>
            <person name="Braun E.L."/>
            <person name="Baker S."/>
            <person name="Garre V."/>
            <person name="Horwitz B."/>
            <person name="Torres-Martinez S."/>
            <person name="Idnurm A."/>
            <person name="Herrera-Estrella A."/>
            <person name="Gabaldon T."/>
            <person name="Grigoriev I.V."/>
        </authorList>
    </citation>
    <scope>NUCLEOTIDE SEQUENCE [LARGE SCALE GENOMIC DNA]</scope>
    <source>
        <strain evidence="11">NRRL 1555(-)</strain>
    </source>
</reference>
<keyword evidence="11" id="KW-1185">Reference proteome</keyword>
<feature type="domain" description="Major facilitator superfamily (MFS) profile" evidence="9">
    <location>
        <begin position="15"/>
        <end position="487"/>
    </location>
</feature>
<proteinExistence type="inferred from homology"/>
<dbReference type="Gene3D" id="1.20.1250.20">
    <property type="entry name" value="MFS general substrate transporter like domains"/>
    <property type="match status" value="1"/>
</dbReference>
<dbReference type="InterPro" id="IPR003663">
    <property type="entry name" value="Sugar/inositol_transpt"/>
</dbReference>
<dbReference type="Proteomes" id="UP000077315">
    <property type="component" value="Unassembled WGS sequence"/>
</dbReference>
<evidence type="ECO:0000256" key="1">
    <source>
        <dbReference type="ARBA" id="ARBA00004141"/>
    </source>
</evidence>
<feature type="region of interest" description="Disordered" evidence="7">
    <location>
        <begin position="250"/>
        <end position="282"/>
    </location>
</feature>
<keyword evidence="3" id="KW-0813">Transport</keyword>
<feature type="transmembrane region" description="Helical" evidence="8">
    <location>
        <begin position="159"/>
        <end position="180"/>
    </location>
</feature>
<sequence length="515" mass="55272">MNSKDAKLRPFVVLCVIIASFGALNSGFNTSALNIPGNSVKNCPGVEPGVVTYYPNSSLPQCIPMGDWIWGVATGMFAVGGLVGAMISGPASEKLGRRDSMLVLNISFFIGAVLLSTCTTSAQFAIGRIFVGIGSGFMTVVISMYIAEISPPAYRGALGSFLQLFMTIGILIIECISIGLSSAIGWRIITVITIVPAIIQMICLPFCPRSPRWLINQNRIDEARTQLLRLRNGDIEEEFTDMILGLTKGGGKKTPVAVDGSTSNDADKDSATSGFDNTRHEASNEPFEGEVSLSFLQVMSIPVLALLTMKMMVVHASSQISGINAVMYYSTDIFEISFGDTAKYVTLGVSALNVCMTFVGLALVDRLGRKMLLLISAVGMCVFAVVMTISLIYTVSALQVVCIMMFVASYAVGLGMIPFIITAEVYPTYAVGAASSAALVINWLCNFIIGLVFPALQSACGAYVFLIFAGICLCIAIFIFFFVPETKRKSIEQLGQELGWANLDLETLLAKKEKN</sequence>
<feature type="transmembrane region" description="Helical" evidence="8">
    <location>
        <begin position="462"/>
        <end position="483"/>
    </location>
</feature>
<evidence type="ECO:0000256" key="6">
    <source>
        <dbReference type="ARBA" id="ARBA00023136"/>
    </source>
</evidence>
<evidence type="ECO:0000313" key="10">
    <source>
        <dbReference type="EMBL" id="OAD78711.1"/>
    </source>
</evidence>
<dbReference type="STRING" id="763407.A0A163B7T0"/>
<comment type="subcellular location">
    <subcellularLocation>
        <location evidence="1">Membrane</location>
        <topology evidence="1">Multi-pass membrane protein</topology>
    </subcellularLocation>
</comment>
<comment type="similarity">
    <text evidence="2">Belongs to the major facilitator superfamily. Sugar transporter (TC 2.A.1.1) family.</text>
</comment>
<evidence type="ECO:0000313" key="11">
    <source>
        <dbReference type="Proteomes" id="UP000077315"/>
    </source>
</evidence>
<dbReference type="AlphaFoldDB" id="A0A163B7T0"/>
<dbReference type="Pfam" id="PF00083">
    <property type="entry name" value="Sugar_tr"/>
    <property type="match status" value="1"/>
</dbReference>
<evidence type="ECO:0000256" key="2">
    <source>
        <dbReference type="ARBA" id="ARBA00010992"/>
    </source>
</evidence>
<evidence type="ECO:0000256" key="8">
    <source>
        <dbReference type="SAM" id="Phobius"/>
    </source>
</evidence>
<dbReference type="PRINTS" id="PR00171">
    <property type="entry name" value="SUGRTRNSPORT"/>
</dbReference>
<evidence type="ECO:0000256" key="7">
    <source>
        <dbReference type="SAM" id="MobiDB-lite"/>
    </source>
</evidence>
<dbReference type="PROSITE" id="PS00217">
    <property type="entry name" value="SUGAR_TRANSPORT_2"/>
    <property type="match status" value="1"/>
</dbReference>
<dbReference type="EMBL" id="KV440973">
    <property type="protein sequence ID" value="OAD78711.1"/>
    <property type="molecule type" value="Genomic_DNA"/>
</dbReference>
<feature type="transmembrane region" description="Helical" evidence="8">
    <location>
        <begin position="341"/>
        <end position="364"/>
    </location>
</feature>
<evidence type="ECO:0000256" key="4">
    <source>
        <dbReference type="ARBA" id="ARBA00022692"/>
    </source>
</evidence>
<dbReference type="PROSITE" id="PS50850">
    <property type="entry name" value="MFS"/>
    <property type="match status" value="1"/>
</dbReference>
<feature type="transmembrane region" description="Helical" evidence="8">
    <location>
        <begin position="371"/>
        <end position="392"/>
    </location>
</feature>
<feature type="transmembrane region" description="Helical" evidence="8">
    <location>
        <begin position="68"/>
        <end position="89"/>
    </location>
</feature>
<protein>
    <recommendedName>
        <fullName evidence="9">Major facilitator superfamily (MFS) profile domain-containing protein</fullName>
    </recommendedName>
</protein>
<keyword evidence="5 8" id="KW-1133">Transmembrane helix</keyword>
<organism evidence="10 11">
    <name type="scientific">Phycomyces blakesleeanus (strain ATCC 8743b / DSM 1359 / FGSC 10004 / NBRC 33097 / NRRL 1555)</name>
    <dbReference type="NCBI Taxonomy" id="763407"/>
    <lineage>
        <taxon>Eukaryota</taxon>
        <taxon>Fungi</taxon>
        <taxon>Fungi incertae sedis</taxon>
        <taxon>Mucoromycota</taxon>
        <taxon>Mucoromycotina</taxon>
        <taxon>Mucoromycetes</taxon>
        <taxon>Mucorales</taxon>
        <taxon>Phycomycetaceae</taxon>
        <taxon>Phycomyces</taxon>
    </lineage>
</organism>
<feature type="transmembrane region" description="Helical" evidence="8">
    <location>
        <begin position="129"/>
        <end position="147"/>
    </location>
</feature>
<dbReference type="InterPro" id="IPR005828">
    <property type="entry name" value="MFS_sugar_transport-like"/>
</dbReference>
<evidence type="ECO:0000256" key="5">
    <source>
        <dbReference type="ARBA" id="ARBA00022989"/>
    </source>
</evidence>
<name>A0A163B7T0_PHYB8</name>
<feature type="transmembrane region" description="Helical" evidence="8">
    <location>
        <begin position="186"/>
        <end position="207"/>
    </location>
</feature>
<dbReference type="SUPFAM" id="SSF103473">
    <property type="entry name" value="MFS general substrate transporter"/>
    <property type="match status" value="1"/>
</dbReference>
<feature type="transmembrane region" description="Helical" evidence="8">
    <location>
        <begin position="398"/>
        <end position="421"/>
    </location>
</feature>
<feature type="transmembrane region" description="Helical" evidence="8">
    <location>
        <begin position="303"/>
        <end position="329"/>
    </location>
</feature>
<dbReference type="PANTHER" id="PTHR23503">
    <property type="entry name" value="SOLUTE CARRIER FAMILY 2"/>
    <property type="match status" value="1"/>
</dbReference>
<dbReference type="GO" id="GO:0015149">
    <property type="term" value="F:hexose transmembrane transporter activity"/>
    <property type="evidence" value="ECO:0007669"/>
    <property type="project" value="TreeGrafter"/>
</dbReference>
<accession>A0A163B7T0</accession>
<dbReference type="GO" id="GO:0016020">
    <property type="term" value="C:membrane"/>
    <property type="evidence" value="ECO:0007669"/>
    <property type="project" value="UniProtKB-SubCell"/>
</dbReference>
<dbReference type="InParanoid" id="A0A163B7T0"/>
<dbReference type="PANTHER" id="PTHR23503:SF8">
    <property type="entry name" value="FACILITATED GLUCOSE TRANSPORTER PROTEIN 1"/>
    <property type="match status" value="1"/>
</dbReference>